<accession>A0A3M5TP70</accession>
<comment type="caution">
    <text evidence="1">The sequence shown here is derived from an EMBL/GenBank/DDBJ whole genome shotgun (WGS) entry which is preliminary data.</text>
</comment>
<gene>
    <name evidence="1" type="ORF">ALP92_100987</name>
</gene>
<reference evidence="1 2" key="1">
    <citation type="submission" date="2018-08" db="EMBL/GenBank/DDBJ databases">
        <title>Recombination of ecologically and evolutionarily significant loci maintains genetic cohesion in the Pseudomonas syringae species complex.</title>
        <authorList>
            <person name="Dillon M."/>
            <person name="Thakur S."/>
            <person name="Almeida R.N.D."/>
            <person name="Weir B.S."/>
            <person name="Guttman D.S."/>
        </authorList>
    </citation>
    <scope>NUCLEOTIDE SEQUENCE [LARGE SCALE GENOMIC DNA]</scope>
    <source>
        <strain evidence="1 2">ICMP 8670</strain>
    </source>
</reference>
<dbReference type="Proteomes" id="UP000276615">
    <property type="component" value="Unassembled WGS sequence"/>
</dbReference>
<organism evidence="1 2">
    <name type="scientific">Pseudomonas syringae pv. primulae</name>
    <dbReference type="NCBI Taxonomy" id="251707"/>
    <lineage>
        <taxon>Bacteria</taxon>
        <taxon>Pseudomonadati</taxon>
        <taxon>Pseudomonadota</taxon>
        <taxon>Gammaproteobacteria</taxon>
        <taxon>Pseudomonadales</taxon>
        <taxon>Pseudomonadaceae</taxon>
        <taxon>Pseudomonas</taxon>
    </lineage>
</organism>
<dbReference type="NCBIfam" id="NF038368">
    <property type="entry name" value="P2_Rz1"/>
    <property type="match status" value="1"/>
</dbReference>
<sequence>MKIKPNGRGKTSMISNAPVNLFVIGLLSLCLMACGAKPAVITKTSAVRIEPPELIPCERINADEADLRSNGDVWELKDQAIKLLDTCADQVDAQILRSQSK</sequence>
<dbReference type="EMBL" id="RBRQ01000268">
    <property type="protein sequence ID" value="RMR04630.1"/>
    <property type="molecule type" value="Genomic_DNA"/>
</dbReference>
<evidence type="ECO:0000313" key="2">
    <source>
        <dbReference type="Proteomes" id="UP000276615"/>
    </source>
</evidence>
<protein>
    <submittedName>
        <fullName evidence="1">Uncharacterized protein</fullName>
    </submittedName>
</protein>
<proteinExistence type="predicted"/>
<evidence type="ECO:0000313" key="1">
    <source>
        <dbReference type="EMBL" id="RMR04630.1"/>
    </source>
</evidence>
<name>A0A3M5TP70_9PSED</name>
<dbReference type="AlphaFoldDB" id="A0A3M5TP70"/>
<dbReference type="InterPro" id="IPR047737">
    <property type="entry name" value="LysC"/>
</dbReference>